<reference evidence="3 4" key="1">
    <citation type="journal article" date="2019" name="Nat. Med.">
        <title>A library of human gut bacterial isolates paired with longitudinal multiomics data enables mechanistic microbiome research.</title>
        <authorList>
            <person name="Poyet M."/>
            <person name="Groussin M."/>
            <person name="Gibbons S.M."/>
            <person name="Avila-Pacheco J."/>
            <person name="Jiang X."/>
            <person name="Kearney S.M."/>
            <person name="Perrotta A.R."/>
            <person name="Berdy B."/>
            <person name="Zhao S."/>
            <person name="Lieberman T.D."/>
            <person name="Swanson P.K."/>
            <person name="Smith M."/>
            <person name="Roesemann S."/>
            <person name="Alexander J.E."/>
            <person name="Rich S.A."/>
            <person name="Livny J."/>
            <person name="Vlamakis H."/>
            <person name="Clish C."/>
            <person name="Bullock K."/>
            <person name="Deik A."/>
            <person name="Scott J."/>
            <person name="Pierce K.A."/>
            <person name="Xavier R.J."/>
            <person name="Alm E.J."/>
        </authorList>
    </citation>
    <scope>NUCLEOTIDE SEQUENCE [LARGE SCALE GENOMIC DNA]</scope>
    <source>
        <strain evidence="3 4">BIOML-A10</strain>
    </source>
</reference>
<dbReference type="SUPFAM" id="SSF81296">
    <property type="entry name" value="E set domains"/>
    <property type="match status" value="1"/>
</dbReference>
<dbReference type="PANTHER" id="PTHR13833:SF71">
    <property type="entry name" value="NHL DOMAIN-CONTAINING PROTEIN"/>
    <property type="match status" value="1"/>
</dbReference>
<keyword evidence="1" id="KW-0677">Repeat</keyword>
<dbReference type="InterPro" id="IPR001258">
    <property type="entry name" value="NHL_repeat"/>
</dbReference>
<comment type="caution">
    <text evidence="3">The sequence shown here is derived from an EMBL/GenBank/DDBJ whole genome shotgun (WGS) entry which is preliminary data.</text>
</comment>
<accession>A0A7J4XMM0</accession>
<dbReference type="Pfam" id="PF01436">
    <property type="entry name" value="NHL"/>
    <property type="match status" value="1"/>
</dbReference>
<dbReference type="AlphaFoldDB" id="A0A7J4XMM0"/>
<dbReference type="EMBL" id="VWMK01000003">
    <property type="protein sequence ID" value="KAA3768571.1"/>
    <property type="molecule type" value="Genomic_DNA"/>
</dbReference>
<proteinExistence type="predicted"/>
<evidence type="ECO:0000259" key="2">
    <source>
        <dbReference type="Pfam" id="PF01833"/>
    </source>
</evidence>
<gene>
    <name evidence="3" type="ORF">F3F73_04525</name>
</gene>
<dbReference type="PANTHER" id="PTHR13833">
    <property type="match status" value="1"/>
</dbReference>
<dbReference type="Proteomes" id="UP000422221">
    <property type="component" value="Unassembled WGS sequence"/>
</dbReference>
<evidence type="ECO:0000313" key="4">
    <source>
        <dbReference type="Proteomes" id="UP000422221"/>
    </source>
</evidence>
<name>A0A7J4XMM0_9BACE</name>
<dbReference type="InterPro" id="IPR002909">
    <property type="entry name" value="IPT_dom"/>
</dbReference>
<dbReference type="SUPFAM" id="SSF101898">
    <property type="entry name" value="NHL repeat"/>
    <property type="match status" value="1"/>
</dbReference>
<dbReference type="Gene3D" id="2.60.40.10">
    <property type="entry name" value="Immunoglobulins"/>
    <property type="match status" value="1"/>
</dbReference>
<dbReference type="InterPro" id="IPR014756">
    <property type="entry name" value="Ig_E-set"/>
</dbReference>
<protein>
    <recommendedName>
        <fullName evidence="2">IPT/TIG domain-containing protein</fullName>
    </recommendedName>
</protein>
<dbReference type="InterPro" id="IPR011042">
    <property type="entry name" value="6-blade_b-propeller_TolB-like"/>
</dbReference>
<dbReference type="InterPro" id="IPR013783">
    <property type="entry name" value="Ig-like_fold"/>
</dbReference>
<dbReference type="Gene3D" id="2.120.10.30">
    <property type="entry name" value="TolB, C-terminal domain"/>
    <property type="match status" value="1"/>
</dbReference>
<organism evidence="3 4">
    <name type="scientific">Bacteroides salyersiae</name>
    <dbReference type="NCBI Taxonomy" id="291644"/>
    <lineage>
        <taxon>Bacteria</taxon>
        <taxon>Pseudomonadati</taxon>
        <taxon>Bacteroidota</taxon>
        <taxon>Bacteroidia</taxon>
        <taxon>Bacteroidales</taxon>
        <taxon>Bacteroidaceae</taxon>
        <taxon>Bacteroides</taxon>
    </lineage>
</organism>
<dbReference type="Pfam" id="PF01833">
    <property type="entry name" value="TIG"/>
    <property type="match status" value="1"/>
</dbReference>
<feature type="domain" description="IPT/TIG" evidence="2">
    <location>
        <begin position="50"/>
        <end position="128"/>
    </location>
</feature>
<evidence type="ECO:0000313" key="3">
    <source>
        <dbReference type="EMBL" id="KAA3768571.1"/>
    </source>
</evidence>
<dbReference type="CDD" id="cd00603">
    <property type="entry name" value="IPT_PCSR"/>
    <property type="match status" value="1"/>
</dbReference>
<evidence type="ECO:0000256" key="1">
    <source>
        <dbReference type="ARBA" id="ARBA00022737"/>
    </source>
</evidence>
<sequence>MELNNYIMKKSNRFRIFTSLLMGFLIAGFSSCKDDESQKNEHDPNKPIVLTDFYPKEGGIATKMVFSGENFGTDVSKINVYFNDTKAAVVRSTGEKMYVITPRKPGEDCTITVSVGDNKVAFDEHFTYHIQTTVTTLCGMKGTPGAQVGNLAETQFPKVTYLAIDTDHNIFVCCRELDSYYDNNKVMLVNELEDKSQILIPNTGAPLNQPCIADDGQTVYIPSDAGMEYWVLSSENMWIPRKSSLRKDPSSDDFDIKFKHSFAMCKYDGFMYTRAKDGTLLRFDPSTGYTMAVSTQTKLMAESDSYIVFSPIKGEEHILYLAYTNSHCIYTYNLKTGEHKLYAGMTNRSGYADGPCEYAMFNEPRQMIVSADNELYLADTNNHVIRKISQDGIVSTVIGLAGQSGFMDGTPEEALFDKPFGVALDTDGTIYIGDSENQCVRRLAIE</sequence>